<evidence type="ECO:0000313" key="2">
    <source>
        <dbReference type="Proteomes" id="UP001054945"/>
    </source>
</evidence>
<organism evidence="1 2">
    <name type="scientific">Caerostris extrusa</name>
    <name type="common">Bark spider</name>
    <name type="synonym">Caerostris bankana</name>
    <dbReference type="NCBI Taxonomy" id="172846"/>
    <lineage>
        <taxon>Eukaryota</taxon>
        <taxon>Metazoa</taxon>
        <taxon>Ecdysozoa</taxon>
        <taxon>Arthropoda</taxon>
        <taxon>Chelicerata</taxon>
        <taxon>Arachnida</taxon>
        <taxon>Araneae</taxon>
        <taxon>Araneomorphae</taxon>
        <taxon>Entelegynae</taxon>
        <taxon>Araneoidea</taxon>
        <taxon>Araneidae</taxon>
        <taxon>Caerostris</taxon>
    </lineage>
</organism>
<keyword evidence="2" id="KW-1185">Reference proteome</keyword>
<protein>
    <submittedName>
        <fullName evidence="1">Uncharacterized protein</fullName>
    </submittedName>
</protein>
<dbReference type="Proteomes" id="UP001054945">
    <property type="component" value="Unassembled WGS sequence"/>
</dbReference>
<accession>A0AAV4WVU2</accession>
<reference evidence="1 2" key="1">
    <citation type="submission" date="2021-06" db="EMBL/GenBank/DDBJ databases">
        <title>Caerostris extrusa draft genome.</title>
        <authorList>
            <person name="Kono N."/>
            <person name="Arakawa K."/>
        </authorList>
    </citation>
    <scope>NUCLEOTIDE SEQUENCE [LARGE SCALE GENOMIC DNA]</scope>
</reference>
<sequence>MKQQNHDATINLGHNSSVFASGSKQQHITSAQWGTLLFLMGSGWKGLILRRSTDETMGHLFFFPSVSSGQCSLWSSWIVFQVYVPLPTYCAPFWLVPF</sequence>
<proteinExistence type="predicted"/>
<comment type="caution">
    <text evidence="1">The sequence shown here is derived from an EMBL/GenBank/DDBJ whole genome shotgun (WGS) entry which is preliminary data.</text>
</comment>
<dbReference type="EMBL" id="BPLR01016790">
    <property type="protein sequence ID" value="GIY86408.1"/>
    <property type="molecule type" value="Genomic_DNA"/>
</dbReference>
<evidence type="ECO:0000313" key="1">
    <source>
        <dbReference type="EMBL" id="GIY86408.1"/>
    </source>
</evidence>
<dbReference type="AlphaFoldDB" id="A0AAV4WVU2"/>
<gene>
    <name evidence="1" type="ORF">CEXT_219011</name>
</gene>
<name>A0AAV4WVU2_CAEEX</name>